<dbReference type="SUPFAM" id="SSF48452">
    <property type="entry name" value="TPR-like"/>
    <property type="match status" value="2"/>
</dbReference>
<gene>
    <name evidence="2" type="ORF">PRLR5076_02400</name>
</gene>
<accession>A0A9R1C7E2</accession>
<dbReference type="EMBL" id="BPUB01000001">
    <property type="protein sequence ID" value="GJG57389.1"/>
    <property type="molecule type" value="Genomic_DNA"/>
</dbReference>
<dbReference type="AlphaFoldDB" id="A0A9R1C7E2"/>
<protein>
    <recommendedName>
        <fullName evidence="4">Tetratricopeptide repeat protein</fullName>
    </recommendedName>
</protein>
<dbReference type="InterPro" id="IPR019734">
    <property type="entry name" value="TPR_rpt"/>
</dbReference>
<dbReference type="SMART" id="SM00028">
    <property type="entry name" value="TPR"/>
    <property type="match status" value="5"/>
</dbReference>
<organism evidence="2 3">
    <name type="scientific">Prevotella lacticifex</name>
    <dbReference type="NCBI Taxonomy" id="2854755"/>
    <lineage>
        <taxon>Bacteria</taxon>
        <taxon>Pseudomonadati</taxon>
        <taxon>Bacteroidota</taxon>
        <taxon>Bacteroidia</taxon>
        <taxon>Bacteroidales</taxon>
        <taxon>Prevotellaceae</taxon>
        <taxon>Prevotella</taxon>
    </lineage>
</organism>
<keyword evidence="3" id="KW-1185">Reference proteome</keyword>
<keyword evidence="1" id="KW-0472">Membrane</keyword>
<reference evidence="2" key="1">
    <citation type="journal article" date="2022" name="Int. J. Syst. Evol. Microbiol.">
        <title>Prevotella lacticifex sp. nov., isolated from the rumen of cows.</title>
        <authorList>
            <person name="Shinkai T."/>
            <person name="Ikeyama N."/>
            <person name="Kumagai M."/>
            <person name="Ohmori H."/>
            <person name="Sakamoto M."/>
            <person name="Ohkuma M."/>
            <person name="Mitsumori M."/>
        </authorList>
    </citation>
    <scope>NUCLEOTIDE SEQUENCE</scope>
    <source>
        <strain evidence="2">R5076</strain>
    </source>
</reference>
<evidence type="ECO:0000256" key="1">
    <source>
        <dbReference type="SAM" id="Phobius"/>
    </source>
</evidence>
<evidence type="ECO:0008006" key="4">
    <source>
        <dbReference type="Google" id="ProtNLM"/>
    </source>
</evidence>
<dbReference type="Proteomes" id="UP000825483">
    <property type="component" value="Unassembled WGS sequence"/>
</dbReference>
<evidence type="ECO:0000313" key="3">
    <source>
        <dbReference type="Proteomes" id="UP000825483"/>
    </source>
</evidence>
<evidence type="ECO:0000313" key="2">
    <source>
        <dbReference type="EMBL" id="GJG57389.1"/>
    </source>
</evidence>
<dbReference type="GeneID" id="72468296"/>
<dbReference type="Gene3D" id="1.25.40.10">
    <property type="entry name" value="Tetratricopeptide repeat domain"/>
    <property type="match status" value="2"/>
</dbReference>
<dbReference type="InterPro" id="IPR011990">
    <property type="entry name" value="TPR-like_helical_dom_sf"/>
</dbReference>
<sequence length="465" mass="53977">MSKTETQYSVIHSHKYRMHSHLVNGYGLKVLFLFLALLSVQIARPQSKLSQQLDSINNVIESDNFDEDYKPVLQYLETIKAQGLSEKDLITRTRFLNYYAAALYYCGKYKESIPYFKMYIKRVEEDGWGEMSCEWLAVYQSMADAYYQLEELDSAESALRHAIICYENALDSCPSGYQCYELLSNIAVARHDSTLLTDIHHQTQQCFYNYMVIEDPSDYHKQLKKTFENYSEIVNEALALGEMDTYYKNREYRANFLKNTGWYEEAEFEHKQLILDMLKANNVNKSILQDAYLGLFIAYNKENAFCKVKEEMPHMVGYFSKYCDKESNLNYSCVLNQAAMTYEHSGDSLTAENLYKQAINLCPVDSIKNYFVLNYAYMINRVGVRLLLANKPDTALDYFSKVQLVSQDKRLNGTVLHNIGRANMLKGNYKVALQYLNESAAIQKETDGKIMDKTLSYIKECKDKI</sequence>
<keyword evidence="1" id="KW-0812">Transmembrane</keyword>
<comment type="caution">
    <text evidence="2">The sequence shown here is derived from an EMBL/GenBank/DDBJ whole genome shotgun (WGS) entry which is preliminary data.</text>
</comment>
<name>A0A9R1C7E2_9BACT</name>
<keyword evidence="1" id="KW-1133">Transmembrane helix</keyword>
<proteinExistence type="predicted"/>
<dbReference type="Pfam" id="PF13374">
    <property type="entry name" value="TPR_10"/>
    <property type="match status" value="1"/>
</dbReference>
<feature type="transmembrane region" description="Helical" evidence="1">
    <location>
        <begin position="21"/>
        <end position="43"/>
    </location>
</feature>
<dbReference type="RefSeq" id="WP_223929605.1">
    <property type="nucleotide sequence ID" value="NZ_BPTU01000003.1"/>
</dbReference>